<dbReference type="EMBL" id="CM024793">
    <property type="protein sequence ID" value="KAG8002356.1"/>
    <property type="molecule type" value="Genomic_DNA"/>
</dbReference>
<feature type="non-terminal residue" evidence="1">
    <location>
        <position position="85"/>
    </location>
</feature>
<dbReference type="Proteomes" id="UP000805704">
    <property type="component" value="Chromosome 5"/>
</dbReference>
<proteinExistence type="predicted"/>
<evidence type="ECO:0000313" key="2">
    <source>
        <dbReference type="Proteomes" id="UP000805704"/>
    </source>
</evidence>
<name>A0ACB7EKI7_NIBAL</name>
<organism evidence="1 2">
    <name type="scientific">Nibea albiflora</name>
    <name type="common">Yellow drum</name>
    <name type="synonym">Corvina albiflora</name>
    <dbReference type="NCBI Taxonomy" id="240163"/>
    <lineage>
        <taxon>Eukaryota</taxon>
        <taxon>Metazoa</taxon>
        <taxon>Chordata</taxon>
        <taxon>Craniata</taxon>
        <taxon>Vertebrata</taxon>
        <taxon>Euteleostomi</taxon>
        <taxon>Actinopterygii</taxon>
        <taxon>Neopterygii</taxon>
        <taxon>Teleostei</taxon>
        <taxon>Neoteleostei</taxon>
        <taxon>Acanthomorphata</taxon>
        <taxon>Eupercaria</taxon>
        <taxon>Sciaenidae</taxon>
        <taxon>Nibea</taxon>
    </lineage>
</organism>
<evidence type="ECO:0000313" key="1">
    <source>
        <dbReference type="EMBL" id="KAG8002356.1"/>
    </source>
</evidence>
<reference evidence="1" key="1">
    <citation type="submission" date="2020-04" db="EMBL/GenBank/DDBJ databases">
        <title>A chromosome-scale assembly and high-density genetic map of the yellow drum (Nibea albiflora) genome.</title>
        <authorList>
            <person name="Xu D."/>
            <person name="Zhang W."/>
            <person name="Chen R."/>
            <person name="Tan P."/>
            <person name="Wang L."/>
            <person name="Song H."/>
            <person name="Tian L."/>
            <person name="Zhu Q."/>
            <person name="Wang B."/>
        </authorList>
    </citation>
    <scope>NUCLEOTIDE SEQUENCE</scope>
    <source>
        <strain evidence="1">ZJHYS-2018</strain>
    </source>
</reference>
<accession>A0ACB7EKI7</accession>
<comment type="caution">
    <text evidence="1">The sequence shown here is derived from an EMBL/GenBank/DDBJ whole genome shotgun (WGS) entry which is preliminary data.</text>
</comment>
<gene>
    <name evidence="1" type="ORF">GBF38_013715</name>
</gene>
<feature type="non-terminal residue" evidence="1">
    <location>
        <position position="1"/>
    </location>
</feature>
<protein>
    <submittedName>
        <fullName evidence="1">Uncharacterized protein</fullName>
    </submittedName>
</protein>
<sequence>CYLSSLQTVQIIIGLMDFLFGIIMVLHVDTVAVVSGAFTWGALIMDTAVGFNVLAGAASAVTNVIYILDAFGFSMIHCNSLMVRH</sequence>
<keyword evidence="2" id="KW-1185">Reference proteome</keyword>